<keyword evidence="4" id="KW-1185">Reference proteome</keyword>
<protein>
    <submittedName>
        <fullName evidence="3">Uncharacterized protein</fullName>
    </submittedName>
</protein>
<keyword evidence="1" id="KW-0175">Coiled coil</keyword>
<dbReference type="VEuPathDB" id="TriTrypDB:Lsey_0180_0090"/>
<feature type="region of interest" description="Disordered" evidence="2">
    <location>
        <begin position="1142"/>
        <end position="1269"/>
    </location>
</feature>
<feature type="region of interest" description="Disordered" evidence="2">
    <location>
        <begin position="422"/>
        <end position="441"/>
    </location>
</feature>
<feature type="compositionally biased region" description="Basic and acidic residues" evidence="2">
    <location>
        <begin position="1305"/>
        <end position="1316"/>
    </location>
</feature>
<sequence length="2394" mass="254992">MGCKASAVRTGSSSGLATPEDQRGLSPPSPPKARPTNSSSQASADPKSQASPQGRDGHHGPAVPEQLKPSRSPMPTSPRHFNAEAMNGNSLPRQQQPVTYAQDDDPFAPPPPLPPELDTRSDSLLTVHMGSNSSYDSDDNDQEEVGRLENHFDPIPMPAAVQDSGQKTDNRGRAPPRLLSAEPCTACKGAPGSFRISISDRDKTDSAQAAKEYQQRMEAKRNAEEVHTKRRRLEEFDPVRPADSFNVTHRGLLGRCWDRRAAELIPVSFVHTIAKALLMDKSNSATLATTQAPGWGDELPPGSPIQHPSRLSRRSGLRGGTENGSGTMISPRSRTGFGGRRVPRRSHWFSVGGVSTDGLVPITTSSPTAMEPFYLSSPESSPTVARPVAPTIPLLFPVAMGMGGGLAISDVPIHISLSSSFPAVGESSKPSPKRPSAASSAEVEASVNNALSNLTTMTLTTSQVMALSWEAREKYYNLMITRNPRFMGIKDNFAYKLGSGVSDDRSVKFLRKRNLEPAPGVTAVRWNRVEFFHPSLHTLLRAVAMTQGMSMELSQIEQATSSATESAPTAGHDGNFNALGLYTNGSVNGHEPTLEQSLTGGSGVAAAAEGAGANSLDALRRSFSQFVMGQVENCSFAQADGRGCSGARSQNGSFMNGNGNDKPQERQGLLGGDSFLLDTKRSPAKDAEGGSPSAAMQFPEDSVLSLALSMPYSRLGLLAGVPPAVRNAALNNVGKLSGHLMTPPPVGLGSRKGSRDALNTAGSNALSPSRGSGYTALRASTDSVMVALNVSCFSVSINPFEWQERHYTRYPVDIDGSKRSSRNNYGEGVVTDVMYGGLMVVECSSMEAVKELQALLASMAWTEGRTLHGIVKDVRKHLKTVHNNLHKSRLAAAKRSVDAVPATTGGKPGSEEAATAMDWSVHRYRILRRIGGRPMRDTVELEEISVFFDADKELREARTPLHHPRQSKGSPAAHHDPSGTAAGAAPTGVSSGKNATAPSPGLDKLPTESKPCNPHSSSSGPEPDSTPSFSRVASAWVGLPVISAVLRTWGLHLLACPEYALPTAMFLQKHAALAPVLQLTALGSFYHEGNTPSDEDAATADLDYLFFESDGLDFEKAHHTHGAAAHHPQPAPRIPKYNRFYASFPASPEDDGEHEEEDHHAHAYTRSSSARGDGESGVMGPEGTAAFNPQPGSNSTPTAAPPSRMKASGTTLDEVPNAQQQQQTPTATDGTGYGRLRTRQRAPNCAYGEGNYSNRYLGPKSHSKETLVGEGGEHAADYHHNANAPLFCEQQSTLIMNSSDIDAETASRCKGERAEKEEAELPPPKTPSVVVGSVQPTQITATRPNSPLSSGRVLAPKSRRAGDHQSTPSLSSSSSTSSLFDVPFRQDARHSTIVFQPNNSSLLGSGGATERPAASNSRLEKKTLAQASSDRTSLSSFTTVVFNSAAGAAAKHKALRTTTRTPTDGPSGSSLEASTLVHLSKVNPPQLLAPPPLEQSNAALDKDIFEIVAMARTVGPADSLAAQEARRRANANARTPQPPEAANPPCPQLGRRGSSGSVYTAVASSTDPPPASVKDSACRKVKTKTTAKAKTKKSKKVTVDAEGKASSPSPSSATEEVTKVTIKRHSSATGTPPTKALLGAAQLDAETPLPPAASAPGVCKAEVPQVQPLGTPAGAAGGFHMPDTPSGVSYGSSVLPSVSPPIGGAAAVSAEPQVSEEEAEGLWFMTMLEVKAQRQELEDLRQARRNAEDQRQKRQDELRALNRVLLPLTHPQELDCSLLYLKTALFESDDIPNGRLFLQHPDWLPLLAAVWTSPANRIRSVEIAAELTWVDIPRLGLISGLLYHDNAPGPLEELIIRSEKLLGAPRNLHTAKSGGESTTATSGGGGLLTKARWQKAKGKAKDLLNASNTSLNFATELDRAGCGFGPGCPPFFIAPEEARDTLWLLLCAVAMNTATPNFRIVLKGIQAPEAAGGVGSSGGGSAEPERTASSMLTSFFASRRRDERGGEPLLLKAESMLLDSFVVQPTLRDGDDDGGSSQRNFPHLKAASPPVLVASSGPSAAQNASHNSVSDEADLLVTATGSIRFDSPLPLSMPVNGSAQHSPVVSLQTSAVIIVSDSLGNISSQDPLGGDETALSLSPDRHRRLLLSTHVKGRAIDGLGQGVCSPKVAPAAVPTHQHHVKRRPWVRDGAEVEERPFYEVLLHHCKPIEEACTAAVNSDDPSSVAAPYISHYHHPYNAIHNDARFYVSAERQVRLQKAVQRAVAVANGETLPQDADDSSAVYSSKPSFSDAKHQQQESSEQTRTPTPPHVAYPPPLLFYQTNMVFGLESAEEERKALLYEEQQLRDRAPDIWKALRKSVKHYNQGQQELRQRAMKGGAKNAPLPPPMRLITLEY</sequence>
<proteinExistence type="predicted"/>
<accession>A0A0N1I3K7</accession>
<feature type="compositionally biased region" description="Low complexity" evidence="2">
    <location>
        <begin position="978"/>
        <end position="992"/>
    </location>
</feature>
<feature type="compositionally biased region" description="Polar residues" evidence="2">
    <location>
        <begin position="1334"/>
        <end position="1349"/>
    </location>
</feature>
<feature type="region of interest" description="Disordered" evidence="2">
    <location>
        <begin position="1"/>
        <end position="179"/>
    </location>
</feature>
<feature type="region of interest" description="Disordered" evidence="2">
    <location>
        <begin position="291"/>
        <end position="341"/>
    </location>
</feature>
<feature type="region of interest" description="Disordered" evidence="2">
    <location>
        <begin position="1395"/>
        <end position="1419"/>
    </location>
</feature>
<organism evidence="3 4">
    <name type="scientific">Leptomonas seymouri</name>
    <dbReference type="NCBI Taxonomy" id="5684"/>
    <lineage>
        <taxon>Eukaryota</taxon>
        <taxon>Discoba</taxon>
        <taxon>Euglenozoa</taxon>
        <taxon>Kinetoplastea</taxon>
        <taxon>Metakinetoplastina</taxon>
        <taxon>Trypanosomatida</taxon>
        <taxon>Trypanosomatidae</taxon>
        <taxon>Leishmaniinae</taxon>
        <taxon>Leptomonas</taxon>
    </lineage>
</organism>
<feature type="compositionally biased region" description="Polar residues" evidence="2">
    <location>
        <begin position="35"/>
        <end position="52"/>
    </location>
</feature>
<feature type="compositionally biased region" description="Polar residues" evidence="2">
    <location>
        <begin position="647"/>
        <end position="661"/>
    </location>
</feature>
<feature type="compositionally biased region" description="Polar residues" evidence="2">
    <location>
        <begin position="1554"/>
        <end position="1566"/>
    </location>
</feature>
<feature type="region of interest" description="Disordered" evidence="2">
    <location>
        <begin position="1305"/>
        <end position="1378"/>
    </location>
</feature>
<dbReference type="Proteomes" id="UP000038009">
    <property type="component" value="Unassembled WGS sequence"/>
</dbReference>
<evidence type="ECO:0000313" key="4">
    <source>
        <dbReference type="Proteomes" id="UP000038009"/>
    </source>
</evidence>
<dbReference type="EMBL" id="LJSK01000180">
    <property type="protein sequence ID" value="KPI85560.1"/>
    <property type="molecule type" value="Genomic_DNA"/>
</dbReference>
<feature type="compositionally biased region" description="Basic residues" evidence="2">
    <location>
        <begin position="1579"/>
        <end position="1596"/>
    </location>
</feature>
<reference evidence="3 4" key="1">
    <citation type="journal article" date="2015" name="PLoS Pathog.">
        <title>Leptomonas seymouri: Adaptations to the Dixenous Life Cycle Analyzed by Genome Sequencing, Transcriptome Profiling and Co-infection with Leishmania donovani.</title>
        <authorList>
            <person name="Kraeva N."/>
            <person name="Butenko A."/>
            <person name="Hlavacova J."/>
            <person name="Kostygov A."/>
            <person name="Myskova J."/>
            <person name="Grybchuk D."/>
            <person name="Lestinova T."/>
            <person name="Votypka J."/>
            <person name="Volf P."/>
            <person name="Opperdoes F."/>
            <person name="Flegontov P."/>
            <person name="Lukes J."/>
            <person name="Yurchenko V."/>
        </authorList>
    </citation>
    <scope>NUCLEOTIDE SEQUENCE [LARGE SCALE GENOMIC DNA]</scope>
    <source>
        <strain evidence="3 4">ATCC 30220</strain>
    </source>
</reference>
<feature type="region of interest" description="Disordered" evidence="2">
    <location>
        <begin position="1519"/>
        <end position="1635"/>
    </location>
</feature>
<feature type="compositionally biased region" description="Polar residues" evidence="2">
    <location>
        <begin position="1014"/>
        <end position="1029"/>
    </location>
</feature>
<feature type="compositionally biased region" description="Polar residues" evidence="2">
    <location>
        <begin position="324"/>
        <end position="333"/>
    </location>
</feature>
<feature type="compositionally biased region" description="Polar residues" evidence="2">
    <location>
        <begin position="760"/>
        <end position="772"/>
    </location>
</feature>
<feature type="region of interest" description="Disordered" evidence="2">
    <location>
        <begin position="960"/>
        <end position="1029"/>
    </location>
</feature>
<dbReference type="OrthoDB" id="273568at2759"/>
<feature type="compositionally biased region" description="Pro residues" evidence="2">
    <location>
        <begin position="1536"/>
        <end position="1547"/>
    </location>
</feature>
<gene>
    <name evidence="3" type="ORF">ABL78_5389</name>
</gene>
<feature type="region of interest" description="Disordered" evidence="2">
    <location>
        <begin position="1448"/>
        <end position="1471"/>
    </location>
</feature>
<feature type="region of interest" description="Disordered" evidence="2">
    <location>
        <begin position="895"/>
        <end position="914"/>
    </location>
</feature>
<evidence type="ECO:0000313" key="3">
    <source>
        <dbReference type="EMBL" id="KPI85560.1"/>
    </source>
</evidence>
<feature type="region of interest" description="Disordered" evidence="2">
    <location>
        <begin position="2049"/>
        <end position="2069"/>
    </location>
</feature>
<evidence type="ECO:0000256" key="2">
    <source>
        <dbReference type="SAM" id="MobiDB-lite"/>
    </source>
</evidence>
<feature type="region of interest" description="Disordered" evidence="2">
    <location>
        <begin position="746"/>
        <end position="772"/>
    </location>
</feature>
<name>A0A0N1I3K7_LEPSE</name>
<feature type="compositionally biased region" description="Polar residues" evidence="2">
    <location>
        <begin position="87"/>
        <end position="99"/>
    </location>
</feature>
<feature type="compositionally biased region" description="Basic and acidic residues" evidence="2">
    <location>
        <begin position="678"/>
        <end position="688"/>
    </location>
</feature>
<evidence type="ECO:0000256" key="1">
    <source>
        <dbReference type="SAM" id="Coils"/>
    </source>
</evidence>
<feature type="compositionally biased region" description="Polar residues" evidence="2">
    <location>
        <begin position="2056"/>
        <end position="2069"/>
    </location>
</feature>
<feature type="region of interest" description="Disordered" evidence="2">
    <location>
        <begin position="2270"/>
        <end position="2310"/>
    </location>
</feature>
<feature type="compositionally biased region" description="Polar residues" evidence="2">
    <location>
        <begin position="1456"/>
        <end position="1471"/>
    </location>
</feature>
<dbReference type="OMA" id="HNATFRT"/>
<comment type="caution">
    <text evidence="3">The sequence shown here is derived from an EMBL/GenBank/DDBJ whole genome shotgun (WGS) entry which is preliminary data.</text>
</comment>
<feature type="compositionally biased region" description="Low complexity" evidence="2">
    <location>
        <begin position="1366"/>
        <end position="1378"/>
    </location>
</feature>
<feature type="region of interest" description="Disordered" evidence="2">
    <location>
        <begin position="645"/>
        <end position="696"/>
    </location>
</feature>
<feature type="coiled-coil region" evidence="1">
    <location>
        <begin position="1730"/>
        <end position="1764"/>
    </location>
</feature>
<feature type="compositionally biased region" description="Low complexity" evidence="2">
    <location>
        <begin position="427"/>
        <end position="441"/>
    </location>
</feature>